<comment type="catalytic activity">
    <reaction evidence="1">
        <text>2-hydroxychromene-2-carboxylate = (3E)-4-(2-hydroxyphenyl)-2-oxobut-3-enoate</text>
        <dbReference type="Rhea" id="RHEA:27401"/>
        <dbReference type="ChEBI" id="CHEBI:59350"/>
        <dbReference type="ChEBI" id="CHEBI:59353"/>
        <dbReference type="EC" id="5.99.1.4"/>
    </reaction>
</comment>
<protein>
    <recommendedName>
        <fullName evidence="1">2-hydroxychromene-2-carboxylate isomerase</fullName>
        <ecNumber evidence="1">5.99.1.4</ecNumber>
    </recommendedName>
</protein>
<dbReference type="InterPro" id="IPR051924">
    <property type="entry name" value="GST_Kappa/NadH"/>
</dbReference>
<keyword evidence="1 4" id="KW-0413">Isomerase</keyword>
<keyword evidence="5" id="KW-1185">Reference proteome</keyword>
<dbReference type="GO" id="GO:0016491">
    <property type="term" value="F:oxidoreductase activity"/>
    <property type="evidence" value="ECO:0007669"/>
    <property type="project" value="InterPro"/>
</dbReference>
<sequence length="217" mass="25065">MTLEVEAFWSFRSPYSYLATPRMAEIAERYDVDLKVRPVYPLAVRVDGFFERQDPRWPMYVVRDCFRTAQMLGMTFGPPRPDPIVMDMRTREIPKEQPYIRRLTHLGQAAVERGRGIPFICEVSRLIWSGEVQGWNEGDHLARATERAGLDLAELDAVVAAEGDRLEDAVQASHARMDEVGHWGVPTFVFKDEPFFGQDRIETLVWRLKQHGLVERS</sequence>
<gene>
    <name evidence="4" type="ORF">DJ019_18360</name>
</gene>
<feature type="active site" description="Nucleophile" evidence="2">
    <location>
        <position position="13"/>
    </location>
</feature>
<dbReference type="InterPro" id="IPR001853">
    <property type="entry name" value="DSBA-like_thioredoxin_dom"/>
</dbReference>
<dbReference type="Pfam" id="PF01323">
    <property type="entry name" value="DSBA"/>
    <property type="match status" value="1"/>
</dbReference>
<dbReference type="RefSeq" id="WP_111277774.1">
    <property type="nucleotide sequence ID" value="NZ_QFYS01000010.1"/>
</dbReference>
<dbReference type="AlphaFoldDB" id="A0A328B7J1"/>
<accession>A0A328B7J1</accession>
<dbReference type="EC" id="5.99.1.4" evidence="1"/>
<reference evidence="4 5" key="1">
    <citation type="submission" date="2018-05" db="EMBL/GenBank/DDBJ databases">
        <authorList>
            <person name="Lanie J.A."/>
            <person name="Ng W.-L."/>
            <person name="Kazmierczak K.M."/>
            <person name="Andrzejewski T.M."/>
            <person name="Davidsen T.M."/>
            <person name="Wayne K.J."/>
            <person name="Tettelin H."/>
            <person name="Glass J.I."/>
            <person name="Rusch D."/>
            <person name="Podicherti R."/>
            <person name="Tsui H.-C.T."/>
            <person name="Winkler M.E."/>
        </authorList>
    </citation>
    <scope>NUCLEOTIDE SEQUENCE [LARGE SCALE GENOMIC DNA]</scope>
    <source>
        <strain evidence="4 5">BUT-10</strain>
    </source>
</reference>
<dbReference type="InterPro" id="IPR014440">
    <property type="entry name" value="HCCAis_GSTk"/>
</dbReference>
<dbReference type="SUPFAM" id="SSF52833">
    <property type="entry name" value="Thioredoxin-like"/>
    <property type="match status" value="1"/>
</dbReference>
<comment type="similarity">
    <text evidence="1">Belongs to the GST superfamily. NadH family.</text>
</comment>
<evidence type="ECO:0000256" key="2">
    <source>
        <dbReference type="PIRSR" id="PIRSR006386-1"/>
    </source>
</evidence>
<dbReference type="InterPro" id="IPR036249">
    <property type="entry name" value="Thioredoxin-like_sf"/>
</dbReference>
<name>A0A328B7J1_9CAUL</name>
<dbReference type="Proteomes" id="UP000249524">
    <property type="component" value="Unassembled WGS sequence"/>
</dbReference>
<comment type="caution">
    <text evidence="4">The sequence shown here is derived from an EMBL/GenBank/DDBJ whole genome shotgun (WGS) entry which is preliminary data.</text>
</comment>
<proteinExistence type="inferred from homology"/>
<dbReference type="Gene3D" id="3.40.30.10">
    <property type="entry name" value="Glutaredoxin"/>
    <property type="match status" value="1"/>
</dbReference>
<evidence type="ECO:0000256" key="1">
    <source>
        <dbReference type="PIRNR" id="PIRNR006386"/>
    </source>
</evidence>
<evidence type="ECO:0000259" key="3">
    <source>
        <dbReference type="Pfam" id="PF01323"/>
    </source>
</evidence>
<dbReference type="EMBL" id="QFYS01000010">
    <property type="protein sequence ID" value="RAK62819.1"/>
    <property type="molecule type" value="Genomic_DNA"/>
</dbReference>
<dbReference type="PANTHER" id="PTHR42943">
    <property type="entry name" value="GLUTATHIONE S-TRANSFERASE KAPPA"/>
    <property type="match status" value="1"/>
</dbReference>
<dbReference type="OrthoDB" id="5244108at2"/>
<dbReference type="PANTHER" id="PTHR42943:SF2">
    <property type="entry name" value="GLUTATHIONE S-TRANSFERASE KAPPA 1"/>
    <property type="match status" value="1"/>
</dbReference>
<dbReference type="PIRSF" id="PIRSF006386">
    <property type="entry name" value="HCCAis_GSTk"/>
    <property type="match status" value="1"/>
</dbReference>
<feature type="domain" description="DSBA-like thioredoxin" evidence="3">
    <location>
        <begin position="5"/>
        <end position="208"/>
    </location>
</feature>
<evidence type="ECO:0000313" key="5">
    <source>
        <dbReference type="Proteomes" id="UP000249524"/>
    </source>
</evidence>
<evidence type="ECO:0000313" key="4">
    <source>
        <dbReference type="EMBL" id="RAK62819.1"/>
    </source>
</evidence>
<organism evidence="4 5">
    <name type="scientific">Phenylobacterium kunshanense</name>
    <dbReference type="NCBI Taxonomy" id="1445034"/>
    <lineage>
        <taxon>Bacteria</taxon>
        <taxon>Pseudomonadati</taxon>
        <taxon>Pseudomonadota</taxon>
        <taxon>Alphaproteobacteria</taxon>
        <taxon>Caulobacterales</taxon>
        <taxon>Caulobacteraceae</taxon>
        <taxon>Phenylobacterium</taxon>
    </lineage>
</organism>
<dbReference type="GO" id="GO:0018845">
    <property type="term" value="F:2-hydroxychromene-2-carboxylate isomerase activity"/>
    <property type="evidence" value="ECO:0007669"/>
    <property type="project" value="UniProtKB-UniRule"/>
</dbReference>